<dbReference type="InterPro" id="IPR029044">
    <property type="entry name" value="Nucleotide-diphossugar_trans"/>
</dbReference>
<dbReference type="SUPFAM" id="SSF53448">
    <property type="entry name" value="Nucleotide-diphospho-sugar transferases"/>
    <property type="match status" value="1"/>
</dbReference>
<gene>
    <name evidence="2" type="ORF">FHR37_003886</name>
    <name evidence="3" type="ORF">SAMN05421678_1117</name>
</gene>
<dbReference type="CDD" id="cd04186">
    <property type="entry name" value="GT_2_like_c"/>
    <property type="match status" value="1"/>
</dbReference>
<evidence type="ECO:0000259" key="1">
    <source>
        <dbReference type="Pfam" id="PF00535"/>
    </source>
</evidence>
<reference evidence="3 4" key="1">
    <citation type="submission" date="2016-10" db="EMBL/GenBank/DDBJ databases">
        <authorList>
            <person name="de Groot N.N."/>
        </authorList>
    </citation>
    <scope>NUCLEOTIDE SEQUENCE [LARGE SCALE GENOMIC DNA]</scope>
    <source>
        <strain evidence="3 4">CPCC 202808</strain>
    </source>
</reference>
<sequence>MTSELHRKPCAATRFVTDEDDGTTLRETGVSVIVVTYRNAEHIAGCAEALRKALPAVPTELIIVDNDSGDGTADAARAAVPDATVVESGRNGGFAFGCHAGAARARGRRLLFLNPDAELAPGCVEALLDAARSSPRAGIVGGRCVQADGTDDPRSWWGRPTLWSLFCFATLATTLRPGSTVFDPETPQPWSAPDEVRQVPIVAGALMLVDHELWERTGGLDTAFFMYGEEVDLCLRAARLGYRPTVTGRAVYQHPGGASSSGAGKHLMLFTGKATIVRRHLPRGLRRIGLALLLTGVGLRAVLSRVTRARPERQGRPTVDSDLWRVLWTRRREWIRGW</sequence>
<dbReference type="Proteomes" id="UP000533017">
    <property type="component" value="Unassembled WGS sequence"/>
</dbReference>
<evidence type="ECO:0000313" key="3">
    <source>
        <dbReference type="EMBL" id="SFH02494.1"/>
    </source>
</evidence>
<organism evidence="3 4">
    <name type="scientific">Actinopolymorpha cephalotaxi</name>
    <dbReference type="NCBI Taxonomy" id="504797"/>
    <lineage>
        <taxon>Bacteria</taxon>
        <taxon>Bacillati</taxon>
        <taxon>Actinomycetota</taxon>
        <taxon>Actinomycetes</taxon>
        <taxon>Propionibacteriales</taxon>
        <taxon>Actinopolymorphaceae</taxon>
        <taxon>Actinopolymorpha</taxon>
    </lineage>
</organism>
<dbReference type="RefSeq" id="WP_092885132.1">
    <property type="nucleotide sequence ID" value="NZ_FOOI01000011.1"/>
</dbReference>
<dbReference type="Pfam" id="PF00535">
    <property type="entry name" value="Glycos_transf_2"/>
    <property type="match status" value="1"/>
</dbReference>
<dbReference type="AlphaFoldDB" id="A0A1I2WMJ5"/>
<dbReference type="EMBL" id="FOOI01000011">
    <property type="protein sequence ID" value="SFH02494.1"/>
    <property type="molecule type" value="Genomic_DNA"/>
</dbReference>
<accession>A0A1I2WMJ5</accession>
<protein>
    <recommendedName>
        <fullName evidence="1">Glycosyltransferase 2-like domain-containing protein</fullName>
    </recommendedName>
</protein>
<evidence type="ECO:0000313" key="4">
    <source>
        <dbReference type="Proteomes" id="UP000199052"/>
    </source>
</evidence>
<proteinExistence type="predicted"/>
<dbReference type="Gene3D" id="3.90.550.10">
    <property type="entry name" value="Spore Coat Polysaccharide Biosynthesis Protein SpsA, Chain A"/>
    <property type="match status" value="1"/>
</dbReference>
<dbReference type="EMBL" id="JACBZA010000001">
    <property type="protein sequence ID" value="NYH85035.1"/>
    <property type="molecule type" value="Genomic_DNA"/>
</dbReference>
<dbReference type="STRING" id="504797.SAMN05421678_1117"/>
<evidence type="ECO:0000313" key="2">
    <source>
        <dbReference type="EMBL" id="NYH85035.1"/>
    </source>
</evidence>
<dbReference type="OrthoDB" id="9771846at2"/>
<evidence type="ECO:0000313" key="5">
    <source>
        <dbReference type="Proteomes" id="UP000533017"/>
    </source>
</evidence>
<dbReference type="PANTHER" id="PTHR43179:SF7">
    <property type="entry name" value="RHAMNOSYLTRANSFERASE WBBL"/>
    <property type="match status" value="1"/>
</dbReference>
<feature type="domain" description="Glycosyltransferase 2-like" evidence="1">
    <location>
        <begin position="31"/>
        <end position="153"/>
    </location>
</feature>
<keyword evidence="5" id="KW-1185">Reference proteome</keyword>
<name>A0A1I2WMJ5_9ACTN</name>
<dbReference type="PANTHER" id="PTHR43179">
    <property type="entry name" value="RHAMNOSYLTRANSFERASE WBBL"/>
    <property type="match status" value="1"/>
</dbReference>
<dbReference type="InterPro" id="IPR001173">
    <property type="entry name" value="Glyco_trans_2-like"/>
</dbReference>
<dbReference type="Proteomes" id="UP000199052">
    <property type="component" value="Unassembled WGS sequence"/>
</dbReference>
<reference evidence="2 5" key="2">
    <citation type="submission" date="2020-07" db="EMBL/GenBank/DDBJ databases">
        <title>Sequencing the genomes of 1000 actinobacteria strains.</title>
        <authorList>
            <person name="Klenk H.-P."/>
        </authorList>
    </citation>
    <scope>NUCLEOTIDE SEQUENCE [LARGE SCALE GENOMIC DNA]</scope>
    <source>
        <strain evidence="2 5">DSM 45117</strain>
    </source>
</reference>